<dbReference type="EMBL" id="CFGT01000002">
    <property type="protein sequence ID" value="CEY56600.1"/>
    <property type="molecule type" value="Genomic_DNA"/>
</dbReference>
<name>A0A0U0CLY4_9STRE</name>
<reference evidence="2 3" key="1">
    <citation type="submission" date="2015-03" db="EMBL/GenBank/DDBJ databases">
        <authorList>
            <consortium name="Pathogen Informatics"/>
        </authorList>
    </citation>
    <scope>NUCLEOTIDE SEQUENCE [LARGE SCALE GENOMIC DNA]</scope>
    <source>
        <strain evidence="2 3">SMRU737</strain>
    </source>
</reference>
<sequence>MNELDLSNTQAVFVTVVLIGLLLYLNHRDRKKSAQFERENQQTIETPSEDLNPDYGRYIQLAGVNVWGGTE</sequence>
<dbReference type="RefSeq" id="WP_050222795.1">
    <property type="nucleotide sequence ID" value="NZ_CFGT01000002.1"/>
</dbReference>
<evidence type="ECO:0000256" key="1">
    <source>
        <dbReference type="SAM" id="Phobius"/>
    </source>
</evidence>
<organism evidence="2 3">
    <name type="scientific">Streptococcus pseudopneumoniae</name>
    <dbReference type="NCBI Taxonomy" id="257758"/>
    <lineage>
        <taxon>Bacteria</taxon>
        <taxon>Bacillati</taxon>
        <taxon>Bacillota</taxon>
        <taxon>Bacilli</taxon>
        <taxon>Lactobacillales</taxon>
        <taxon>Streptococcaceae</taxon>
        <taxon>Streptococcus</taxon>
    </lineage>
</organism>
<accession>A0A0U0CLY4</accession>
<protein>
    <recommendedName>
        <fullName evidence="4">Phage-related chromosomal island protein</fullName>
    </recommendedName>
</protein>
<proteinExistence type="predicted"/>
<dbReference type="Proteomes" id="UP000048179">
    <property type="component" value="Unassembled WGS sequence"/>
</dbReference>
<keyword evidence="1" id="KW-0472">Membrane</keyword>
<feature type="transmembrane region" description="Helical" evidence="1">
    <location>
        <begin position="6"/>
        <end position="25"/>
    </location>
</feature>
<keyword evidence="1" id="KW-1133">Transmembrane helix</keyword>
<evidence type="ECO:0008006" key="4">
    <source>
        <dbReference type="Google" id="ProtNLM"/>
    </source>
</evidence>
<evidence type="ECO:0000313" key="3">
    <source>
        <dbReference type="Proteomes" id="UP000048179"/>
    </source>
</evidence>
<evidence type="ECO:0000313" key="2">
    <source>
        <dbReference type="EMBL" id="CEY56600.1"/>
    </source>
</evidence>
<gene>
    <name evidence="2" type="ORF">ERS020247_00412</name>
</gene>
<keyword evidence="1" id="KW-0812">Transmembrane</keyword>
<dbReference type="AlphaFoldDB" id="A0A0U0CLY4"/>